<dbReference type="InterPro" id="IPR012337">
    <property type="entry name" value="RNaseH-like_sf"/>
</dbReference>
<evidence type="ECO:0000256" key="5">
    <source>
        <dbReference type="ARBA" id="ARBA00022801"/>
    </source>
</evidence>
<evidence type="ECO:0000259" key="7">
    <source>
        <dbReference type="PROSITE" id="PS50878"/>
    </source>
</evidence>
<evidence type="ECO:0000313" key="10">
    <source>
        <dbReference type="Proteomes" id="UP001454036"/>
    </source>
</evidence>
<sequence>MKIYVDDILVKSKRRGDHLCNLEESLEKLRRCKLRINPEKCSFRVSSAKFLGFMIIERGIESNPDKIEAFFNMKPPSIRTIKTILGSPKLLTRPKGSKKLQLYLAVSKGAISSVFLREEQGTHKPIYYVSHVLHGPEKNYPLKDKFVLSVPIIARKLKAYFEAHVVNVMTDQQIKRIMTNPAQSGRLITWDIELSEFKINYALRAGIKAQILPDFIVESTARPPCKIPGQEEAPDEVPQCILYVDGASNDKEVGAGVLIQGANGEQFEYPLHFSFKATNNEAEYEAVVKGS</sequence>
<evidence type="ECO:0008006" key="11">
    <source>
        <dbReference type="Google" id="ProtNLM"/>
    </source>
</evidence>
<organism evidence="9 10">
    <name type="scientific">Lithospermum erythrorhizon</name>
    <name type="common">Purple gromwell</name>
    <name type="synonym">Lithospermum officinale var. erythrorhizon</name>
    <dbReference type="NCBI Taxonomy" id="34254"/>
    <lineage>
        <taxon>Eukaryota</taxon>
        <taxon>Viridiplantae</taxon>
        <taxon>Streptophyta</taxon>
        <taxon>Embryophyta</taxon>
        <taxon>Tracheophyta</taxon>
        <taxon>Spermatophyta</taxon>
        <taxon>Magnoliopsida</taxon>
        <taxon>eudicotyledons</taxon>
        <taxon>Gunneridae</taxon>
        <taxon>Pentapetalae</taxon>
        <taxon>asterids</taxon>
        <taxon>lamiids</taxon>
        <taxon>Boraginales</taxon>
        <taxon>Boraginaceae</taxon>
        <taxon>Boraginoideae</taxon>
        <taxon>Lithospermeae</taxon>
        <taxon>Lithospermum</taxon>
    </lineage>
</organism>
<dbReference type="PROSITE" id="PS50879">
    <property type="entry name" value="RNASE_H_1"/>
    <property type="match status" value="1"/>
</dbReference>
<keyword evidence="5" id="KW-0378">Hydrolase</keyword>
<feature type="domain" description="Reverse transcriptase" evidence="7">
    <location>
        <begin position="1"/>
        <end position="55"/>
    </location>
</feature>
<dbReference type="GO" id="GO:0004523">
    <property type="term" value="F:RNA-DNA hybrid ribonuclease activity"/>
    <property type="evidence" value="ECO:0007669"/>
    <property type="project" value="InterPro"/>
</dbReference>
<dbReference type="AlphaFoldDB" id="A0AAV3NI24"/>
<dbReference type="InterPro" id="IPR043502">
    <property type="entry name" value="DNA/RNA_pol_sf"/>
</dbReference>
<dbReference type="PANTHER" id="PTHR48475">
    <property type="entry name" value="RIBONUCLEASE H"/>
    <property type="match status" value="1"/>
</dbReference>
<keyword evidence="1" id="KW-0808">Transferase</keyword>
<dbReference type="GO" id="GO:0003676">
    <property type="term" value="F:nucleic acid binding"/>
    <property type="evidence" value="ECO:0007669"/>
    <property type="project" value="InterPro"/>
</dbReference>
<dbReference type="PANTHER" id="PTHR48475:SF2">
    <property type="entry name" value="RIBONUCLEASE H"/>
    <property type="match status" value="1"/>
</dbReference>
<feature type="domain" description="RNase H type-1" evidence="8">
    <location>
        <begin position="236"/>
        <end position="291"/>
    </location>
</feature>
<evidence type="ECO:0000313" key="9">
    <source>
        <dbReference type="EMBL" id="GAA0138940.1"/>
    </source>
</evidence>
<dbReference type="SUPFAM" id="SSF53098">
    <property type="entry name" value="Ribonuclease H-like"/>
    <property type="match status" value="1"/>
</dbReference>
<proteinExistence type="predicted"/>
<evidence type="ECO:0000259" key="8">
    <source>
        <dbReference type="PROSITE" id="PS50879"/>
    </source>
</evidence>
<dbReference type="InterPro" id="IPR002156">
    <property type="entry name" value="RNaseH_domain"/>
</dbReference>
<keyword evidence="4" id="KW-0255">Endonuclease</keyword>
<dbReference type="Proteomes" id="UP001454036">
    <property type="component" value="Unassembled WGS sequence"/>
</dbReference>
<keyword evidence="10" id="KW-1185">Reference proteome</keyword>
<dbReference type="InterPro" id="IPR043128">
    <property type="entry name" value="Rev_trsase/Diguanyl_cyclase"/>
</dbReference>
<accession>A0AAV3NI24</accession>
<evidence type="ECO:0000256" key="2">
    <source>
        <dbReference type="ARBA" id="ARBA00022695"/>
    </source>
</evidence>
<evidence type="ECO:0000256" key="1">
    <source>
        <dbReference type="ARBA" id="ARBA00022679"/>
    </source>
</evidence>
<dbReference type="EMBL" id="BAABME010000046">
    <property type="protein sequence ID" value="GAA0138940.1"/>
    <property type="molecule type" value="Genomic_DNA"/>
</dbReference>
<evidence type="ECO:0000256" key="6">
    <source>
        <dbReference type="ARBA" id="ARBA00022918"/>
    </source>
</evidence>
<evidence type="ECO:0000256" key="4">
    <source>
        <dbReference type="ARBA" id="ARBA00022759"/>
    </source>
</evidence>
<keyword evidence="3" id="KW-0540">Nuclease</keyword>
<dbReference type="InterPro" id="IPR000477">
    <property type="entry name" value="RT_dom"/>
</dbReference>
<evidence type="ECO:0000256" key="3">
    <source>
        <dbReference type="ARBA" id="ARBA00022722"/>
    </source>
</evidence>
<protein>
    <recommendedName>
        <fullName evidence="11">Reverse transcriptase domain-containing protein</fullName>
    </recommendedName>
</protein>
<keyword evidence="6" id="KW-0695">RNA-directed DNA polymerase</keyword>
<dbReference type="Gene3D" id="3.30.420.10">
    <property type="entry name" value="Ribonuclease H-like superfamily/Ribonuclease H"/>
    <property type="match status" value="1"/>
</dbReference>
<name>A0AAV3NI24_LITER</name>
<dbReference type="GO" id="GO:0003964">
    <property type="term" value="F:RNA-directed DNA polymerase activity"/>
    <property type="evidence" value="ECO:0007669"/>
    <property type="project" value="UniProtKB-KW"/>
</dbReference>
<dbReference type="SUPFAM" id="SSF56672">
    <property type="entry name" value="DNA/RNA polymerases"/>
    <property type="match status" value="1"/>
</dbReference>
<reference evidence="9 10" key="1">
    <citation type="submission" date="2024-01" db="EMBL/GenBank/DDBJ databases">
        <title>The complete chloroplast genome sequence of Lithospermum erythrorhizon: insights into the phylogenetic relationship among Boraginaceae species and the maternal lineages of purple gromwells.</title>
        <authorList>
            <person name="Okada T."/>
            <person name="Watanabe K."/>
        </authorList>
    </citation>
    <scope>NUCLEOTIDE SEQUENCE [LARGE SCALE GENOMIC DNA]</scope>
</reference>
<keyword evidence="2" id="KW-0548">Nucleotidyltransferase</keyword>
<dbReference type="Pfam" id="PF17917">
    <property type="entry name" value="RT_RNaseH"/>
    <property type="match status" value="1"/>
</dbReference>
<dbReference type="InterPro" id="IPR036397">
    <property type="entry name" value="RNaseH_sf"/>
</dbReference>
<dbReference type="Gene3D" id="3.30.70.270">
    <property type="match status" value="1"/>
</dbReference>
<comment type="caution">
    <text evidence="9">The sequence shown here is derived from an EMBL/GenBank/DDBJ whole genome shotgun (WGS) entry which is preliminary data.</text>
</comment>
<dbReference type="PROSITE" id="PS50878">
    <property type="entry name" value="RT_POL"/>
    <property type="match status" value="1"/>
</dbReference>
<gene>
    <name evidence="9" type="ORF">LIER_00588</name>
</gene>
<dbReference type="Pfam" id="PF00078">
    <property type="entry name" value="RVT_1"/>
    <property type="match status" value="1"/>
</dbReference>
<dbReference type="InterPro" id="IPR041373">
    <property type="entry name" value="RT_RNaseH"/>
</dbReference>